<dbReference type="SUPFAM" id="SSF53448">
    <property type="entry name" value="Nucleotide-diphospho-sugar transferases"/>
    <property type="match status" value="1"/>
</dbReference>
<proteinExistence type="predicted"/>
<reference evidence="1" key="1">
    <citation type="journal article" date="2020" name="Nature">
        <title>Giant virus diversity and host interactions through global metagenomics.</title>
        <authorList>
            <person name="Schulz F."/>
            <person name="Roux S."/>
            <person name="Paez-Espino D."/>
            <person name="Jungbluth S."/>
            <person name="Walsh D.A."/>
            <person name="Denef V.J."/>
            <person name="McMahon K.D."/>
            <person name="Konstantinidis K.T."/>
            <person name="Eloe-Fadrosh E.A."/>
            <person name="Kyrpides N.C."/>
            <person name="Woyke T."/>
        </authorList>
    </citation>
    <scope>NUCLEOTIDE SEQUENCE</scope>
    <source>
        <strain evidence="1">GVMAG-M-3300024258-14</strain>
    </source>
</reference>
<name>A0A6C0ING5_9ZZZZ</name>
<dbReference type="EMBL" id="MN740213">
    <property type="protein sequence ID" value="QHT94035.1"/>
    <property type="molecule type" value="Genomic_DNA"/>
</dbReference>
<evidence type="ECO:0000313" key="1">
    <source>
        <dbReference type="EMBL" id="QHT94035.1"/>
    </source>
</evidence>
<dbReference type="Pfam" id="PF13704">
    <property type="entry name" value="Glyco_tranf_2_4"/>
    <property type="match status" value="1"/>
</dbReference>
<dbReference type="InterPro" id="IPR029044">
    <property type="entry name" value="Nucleotide-diphossugar_trans"/>
</dbReference>
<evidence type="ECO:0008006" key="2">
    <source>
        <dbReference type="Google" id="ProtNLM"/>
    </source>
</evidence>
<dbReference type="Gene3D" id="3.90.550.10">
    <property type="entry name" value="Spore Coat Polysaccharide Biosynthesis Protein SpsA, Chain A"/>
    <property type="match status" value="1"/>
</dbReference>
<sequence>MKINIFILCYNEEVLIKNTILHYKQYLPSANIIILDNKSTDNSVNIAKSFNCNIVEWESPNYKNCIDDFEYKKIKNNCWKYLENGWVLVIDMDEWLCITEKKLIEEQANGTSIIKVKGIDMIGESKTITLEDIELGKINKYNDNRMENKSLCFLRQNIIDMNYDLGAHSCKPLGNVVYSKQIYINKHMCYLGESFIINKMIKRYERANEMQKHHLATHYTDNISYIKTKYQNSLKNAKQFVNLKQNNKT</sequence>
<accession>A0A6C0ING5</accession>
<organism evidence="1">
    <name type="scientific">viral metagenome</name>
    <dbReference type="NCBI Taxonomy" id="1070528"/>
    <lineage>
        <taxon>unclassified sequences</taxon>
        <taxon>metagenomes</taxon>
        <taxon>organismal metagenomes</taxon>
    </lineage>
</organism>
<dbReference type="AlphaFoldDB" id="A0A6C0ING5"/>
<protein>
    <recommendedName>
        <fullName evidence="2">Glycosyltransferase 2-like domain-containing protein</fullName>
    </recommendedName>
</protein>